<name>A0AC58TD32_TOBAC</name>
<sequence length="153" mass="17318">MITLRRDELPVEGASHNMALHITVKCGDKIVSRVLVDGGPGVNNCPFSTLWELGIHLREVKESHVRVRAFDGLQKDVIGEIYLALQIRPIELPILFQALDTYGRGHPSTFHQCMKFEWGCQEIVVHGEWGHSAYLEYAVPFIEGLDRVAFHEV</sequence>
<gene>
    <name evidence="2" type="primary">LOC142173446</name>
</gene>
<accession>A0AC58TD32</accession>
<dbReference type="Proteomes" id="UP000790787">
    <property type="component" value="Chromosome 19"/>
</dbReference>
<keyword evidence="1" id="KW-1185">Reference proteome</keyword>
<evidence type="ECO:0000313" key="2">
    <source>
        <dbReference type="RefSeq" id="XP_075095137.1"/>
    </source>
</evidence>
<proteinExistence type="predicted"/>
<protein>
    <submittedName>
        <fullName evidence="2">Uncharacterized protein LOC142173446</fullName>
    </submittedName>
</protein>
<reference evidence="1" key="1">
    <citation type="journal article" date="2014" name="Nat. Commun.">
        <title>The tobacco genome sequence and its comparison with those of tomato and potato.</title>
        <authorList>
            <person name="Sierro N."/>
            <person name="Battey J.N."/>
            <person name="Ouadi S."/>
            <person name="Bakaher N."/>
            <person name="Bovet L."/>
            <person name="Willig A."/>
            <person name="Goepfert S."/>
            <person name="Peitsch M.C."/>
            <person name="Ivanov N.V."/>
        </authorList>
    </citation>
    <scope>NUCLEOTIDE SEQUENCE [LARGE SCALE GENOMIC DNA]</scope>
</reference>
<dbReference type="RefSeq" id="XP_075095137.1">
    <property type="nucleotide sequence ID" value="XM_075239036.1"/>
</dbReference>
<reference evidence="2" key="2">
    <citation type="submission" date="2025-08" db="UniProtKB">
        <authorList>
            <consortium name="RefSeq"/>
        </authorList>
    </citation>
    <scope>IDENTIFICATION</scope>
    <source>
        <tissue evidence="2">Leaf</tissue>
    </source>
</reference>
<evidence type="ECO:0000313" key="1">
    <source>
        <dbReference type="Proteomes" id="UP000790787"/>
    </source>
</evidence>
<organism evidence="1 2">
    <name type="scientific">Nicotiana tabacum</name>
    <name type="common">Common tobacco</name>
    <dbReference type="NCBI Taxonomy" id="4097"/>
    <lineage>
        <taxon>Eukaryota</taxon>
        <taxon>Viridiplantae</taxon>
        <taxon>Streptophyta</taxon>
        <taxon>Embryophyta</taxon>
        <taxon>Tracheophyta</taxon>
        <taxon>Spermatophyta</taxon>
        <taxon>Magnoliopsida</taxon>
        <taxon>eudicotyledons</taxon>
        <taxon>Gunneridae</taxon>
        <taxon>Pentapetalae</taxon>
        <taxon>asterids</taxon>
        <taxon>lamiids</taxon>
        <taxon>Solanales</taxon>
        <taxon>Solanaceae</taxon>
        <taxon>Nicotianoideae</taxon>
        <taxon>Nicotianeae</taxon>
        <taxon>Nicotiana</taxon>
    </lineage>
</organism>